<protein>
    <submittedName>
        <fullName evidence="1">Uncharacterized protein</fullName>
    </submittedName>
</protein>
<gene>
    <name evidence="1" type="ORF">EVA_20059</name>
</gene>
<name>J9FWU2_9ZZZZ</name>
<sequence length="39" mass="4780">MRHPCLLLVWALMLRCSIPRRVWRQILLAVLRHQSRMII</sequence>
<dbReference type="AlphaFoldDB" id="J9FWU2"/>
<reference evidence="1" key="1">
    <citation type="journal article" date="2012" name="PLoS ONE">
        <title>Gene sets for utilization of primary and secondary nutrition supplies in the distal gut of endangered iberian lynx.</title>
        <authorList>
            <person name="Alcaide M."/>
            <person name="Messina E."/>
            <person name="Richter M."/>
            <person name="Bargiela R."/>
            <person name="Peplies J."/>
            <person name="Huws S.A."/>
            <person name="Newbold C.J."/>
            <person name="Golyshin P.N."/>
            <person name="Simon M.A."/>
            <person name="Lopez G."/>
            <person name="Yakimov M.M."/>
            <person name="Ferrer M."/>
        </authorList>
    </citation>
    <scope>NUCLEOTIDE SEQUENCE</scope>
</reference>
<proteinExistence type="predicted"/>
<evidence type="ECO:0000313" key="1">
    <source>
        <dbReference type="EMBL" id="EJW91834.1"/>
    </source>
</evidence>
<comment type="caution">
    <text evidence="1">The sequence shown here is derived from an EMBL/GenBank/DDBJ whole genome shotgun (WGS) entry which is preliminary data.</text>
</comment>
<dbReference type="EMBL" id="AMCI01007924">
    <property type="protein sequence ID" value="EJW91834.1"/>
    <property type="molecule type" value="Genomic_DNA"/>
</dbReference>
<organism evidence="1">
    <name type="scientific">gut metagenome</name>
    <dbReference type="NCBI Taxonomy" id="749906"/>
    <lineage>
        <taxon>unclassified sequences</taxon>
        <taxon>metagenomes</taxon>
        <taxon>organismal metagenomes</taxon>
    </lineage>
</organism>
<accession>J9FWU2</accession>